<protein>
    <submittedName>
        <fullName evidence="3">Rv3654c family TadE-like protein</fullName>
    </submittedName>
</protein>
<feature type="compositionally biased region" description="Pro residues" evidence="1">
    <location>
        <begin position="140"/>
        <end position="152"/>
    </location>
</feature>
<dbReference type="InterPro" id="IPR028087">
    <property type="entry name" value="Tad_N"/>
</dbReference>
<feature type="domain" description="Putative Flp pilus-assembly TadG-like N-terminal" evidence="2">
    <location>
        <begin position="6"/>
        <end position="52"/>
    </location>
</feature>
<organism evidence="3">
    <name type="scientific">Streptomyces sp. R33</name>
    <dbReference type="NCBI Taxonomy" id="3238629"/>
    <lineage>
        <taxon>Bacteria</taxon>
        <taxon>Bacillati</taxon>
        <taxon>Actinomycetota</taxon>
        <taxon>Actinomycetes</taxon>
        <taxon>Kitasatosporales</taxon>
        <taxon>Streptomycetaceae</taxon>
        <taxon>Streptomyces</taxon>
    </lineage>
</organism>
<accession>A0AB39Y4X2</accession>
<evidence type="ECO:0000259" key="2">
    <source>
        <dbReference type="Pfam" id="PF13400"/>
    </source>
</evidence>
<reference evidence="3" key="1">
    <citation type="submission" date="2024-08" db="EMBL/GenBank/DDBJ databases">
        <authorList>
            <person name="Yu S.T."/>
        </authorList>
    </citation>
    <scope>NUCLEOTIDE SEQUENCE</scope>
    <source>
        <strain evidence="3">R33</strain>
    </source>
</reference>
<dbReference type="EMBL" id="CP165727">
    <property type="protein sequence ID" value="XDV64874.1"/>
    <property type="molecule type" value="Genomic_DNA"/>
</dbReference>
<feature type="compositionally biased region" description="Low complexity" evidence="1">
    <location>
        <begin position="114"/>
        <end position="127"/>
    </location>
</feature>
<feature type="region of interest" description="Disordered" evidence="1">
    <location>
        <begin position="90"/>
        <end position="152"/>
    </location>
</feature>
<dbReference type="NCBIfam" id="TIGR03816">
    <property type="entry name" value="tadE_like_DECH"/>
    <property type="match status" value="1"/>
</dbReference>
<gene>
    <name evidence="3" type="ORF">AB5J51_18960</name>
</gene>
<sequence>MSRDRGSATVWAALAATVLGAVFGGVLLLGQAVVARHRAAAAADLAALAAAATWAHGPEAACAAARRVAGAQSAAVTACTLQGEVAEVTARPATGPFDPTISARAGPPLPGAEPGPAVVRAPAGLAGPAPPGIREAGGRPAPPPPGGGPGPD</sequence>
<dbReference type="RefSeq" id="WP_369778121.1">
    <property type="nucleotide sequence ID" value="NZ_CP165727.1"/>
</dbReference>
<proteinExistence type="predicted"/>
<dbReference type="InterPro" id="IPR021202">
    <property type="entry name" value="Rv3654c-like"/>
</dbReference>
<dbReference type="AlphaFoldDB" id="A0AB39Y4X2"/>
<evidence type="ECO:0000313" key="3">
    <source>
        <dbReference type="EMBL" id="XDV64874.1"/>
    </source>
</evidence>
<evidence type="ECO:0000256" key="1">
    <source>
        <dbReference type="SAM" id="MobiDB-lite"/>
    </source>
</evidence>
<name>A0AB39Y4X2_9ACTN</name>
<dbReference type="Pfam" id="PF13400">
    <property type="entry name" value="Tad"/>
    <property type="match status" value="1"/>
</dbReference>